<dbReference type="InterPro" id="IPR011002">
    <property type="entry name" value="FliG_a-hlx"/>
</dbReference>
<evidence type="ECO:0000256" key="2">
    <source>
        <dbReference type="SAM" id="Coils"/>
    </source>
</evidence>
<dbReference type="SUPFAM" id="SSF48029">
    <property type="entry name" value="FliG"/>
    <property type="match status" value="1"/>
</dbReference>
<feature type="domain" description="Rootletin-like coiled-coil" evidence="3">
    <location>
        <begin position="18"/>
        <end position="167"/>
    </location>
</feature>
<dbReference type="Ensembl" id="ENSKMAT00000009998.1">
    <property type="protein sequence ID" value="ENSKMAP00000009840.1"/>
    <property type="gene ID" value="ENSKMAG00000007394.1"/>
</dbReference>
<evidence type="ECO:0000313" key="5">
    <source>
        <dbReference type="Proteomes" id="UP000264800"/>
    </source>
</evidence>
<proteinExistence type="predicted"/>
<feature type="coiled-coil region" evidence="2">
    <location>
        <begin position="55"/>
        <end position="117"/>
    </location>
</feature>
<organism evidence="4 5">
    <name type="scientific">Kryptolebias marmoratus</name>
    <name type="common">Mangrove killifish</name>
    <name type="synonym">Rivulus marmoratus</name>
    <dbReference type="NCBI Taxonomy" id="37003"/>
    <lineage>
        <taxon>Eukaryota</taxon>
        <taxon>Metazoa</taxon>
        <taxon>Chordata</taxon>
        <taxon>Craniata</taxon>
        <taxon>Vertebrata</taxon>
        <taxon>Euteleostomi</taxon>
        <taxon>Actinopterygii</taxon>
        <taxon>Neopterygii</taxon>
        <taxon>Teleostei</taxon>
        <taxon>Neoteleostei</taxon>
        <taxon>Acanthomorphata</taxon>
        <taxon>Ovalentaria</taxon>
        <taxon>Atherinomorphae</taxon>
        <taxon>Cyprinodontiformes</taxon>
        <taxon>Rivulidae</taxon>
        <taxon>Kryptolebias</taxon>
    </lineage>
</organism>
<reference evidence="4" key="1">
    <citation type="submission" date="2025-08" db="UniProtKB">
        <authorList>
            <consortium name="Ensembl"/>
        </authorList>
    </citation>
    <scope>IDENTIFICATION</scope>
</reference>
<evidence type="ECO:0000259" key="3">
    <source>
        <dbReference type="Pfam" id="PF15035"/>
    </source>
</evidence>
<keyword evidence="1 2" id="KW-0175">Coiled coil</keyword>
<accession>A0A3Q3A241</accession>
<protein>
    <recommendedName>
        <fullName evidence="3">Rootletin-like coiled-coil domain-containing protein</fullName>
    </recommendedName>
</protein>
<name>A0A3Q3A241_KRYMA</name>
<evidence type="ECO:0000313" key="4">
    <source>
        <dbReference type="Ensembl" id="ENSKMAP00000009840.1"/>
    </source>
</evidence>
<evidence type="ECO:0000256" key="1">
    <source>
        <dbReference type="ARBA" id="ARBA00023054"/>
    </source>
</evidence>
<dbReference type="GeneTree" id="ENSGT00940000164964"/>
<dbReference type="AlphaFoldDB" id="A0A3Q3A241"/>
<sequence length="232" mass="27218">MLSPSLSTSLHEEEQRWKRKLRVCREKEARQALLIHRLQNKVSLLEEKEHTKLIRDEHSDSLESALIRLEEEQQRCVCLNQSEQTKQVVREDLQKLTADWTKAVEEAEQREADWQREKECQGGQVAHQQARLLSVWRSVVDLRRHCHTVKTAADRDLWNLRAQFSRFSSSLLSSCSSLRLNSTPLQLLSSSTLGIFSLEELKEEQRGDKEEQEETLKLKLLHETEVLQLEQR</sequence>
<dbReference type="Proteomes" id="UP000264800">
    <property type="component" value="Unplaced"/>
</dbReference>
<keyword evidence="5" id="KW-1185">Reference proteome</keyword>
<reference evidence="4" key="2">
    <citation type="submission" date="2025-09" db="UniProtKB">
        <authorList>
            <consortium name="Ensembl"/>
        </authorList>
    </citation>
    <scope>IDENTIFICATION</scope>
</reference>
<dbReference type="InterPro" id="IPR055167">
    <property type="entry name" value="Rootletin-like_CC"/>
</dbReference>
<dbReference type="Pfam" id="PF15035">
    <property type="entry name" value="Rootletin"/>
    <property type="match status" value="1"/>
</dbReference>
<dbReference type="STRING" id="37003.ENSKMAP00000009840"/>